<dbReference type="Proteomes" id="UP000287651">
    <property type="component" value="Unassembled WGS sequence"/>
</dbReference>
<evidence type="ECO:0000313" key="2">
    <source>
        <dbReference type="EMBL" id="RRT70270.1"/>
    </source>
</evidence>
<feature type="region of interest" description="Disordered" evidence="1">
    <location>
        <begin position="1"/>
        <end position="36"/>
    </location>
</feature>
<dbReference type="EMBL" id="AMZH03004076">
    <property type="protein sequence ID" value="RRT70270.1"/>
    <property type="molecule type" value="Genomic_DNA"/>
</dbReference>
<sequence>MQIRRHSSALEDHRRSLFRPENPSSRPSGMTMRPPRILRWQRGGGEGEVAGGRDEGPKTLFSRSSPLLFPLLFLLGARSCAHTPWIPYGEGLYDEETFGGRSPPTNYGITLPEEAMARARARRGGGEQDDSFVGRMDVTASRVGGRSLERQNGLCRPSLG</sequence>
<accession>A0A427A201</accession>
<proteinExistence type="predicted"/>
<comment type="caution">
    <text evidence="2">The sequence shown here is derived from an EMBL/GenBank/DDBJ whole genome shotgun (WGS) entry which is preliminary data.</text>
</comment>
<gene>
    <name evidence="2" type="ORF">B296_00018212</name>
</gene>
<protein>
    <submittedName>
        <fullName evidence="2">Uncharacterized protein</fullName>
    </submittedName>
</protein>
<name>A0A427A201_ENSVE</name>
<evidence type="ECO:0000313" key="3">
    <source>
        <dbReference type="Proteomes" id="UP000287651"/>
    </source>
</evidence>
<organism evidence="2 3">
    <name type="scientific">Ensete ventricosum</name>
    <name type="common">Abyssinian banana</name>
    <name type="synonym">Musa ensete</name>
    <dbReference type="NCBI Taxonomy" id="4639"/>
    <lineage>
        <taxon>Eukaryota</taxon>
        <taxon>Viridiplantae</taxon>
        <taxon>Streptophyta</taxon>
        <taxon>Embryophyta</taxon>
        <taxon>Tracheophyta</taxon>
        <taxon>Spermatophyta</taxon>
        <taxon>Magnoliopsida</taxon>
        <taxon>Liliopsida</taxon>
        <taxon>Zingiberales</taxon>
        <taxon>Musaceae</taxon>
        <taxon>Ensete</taxon>
    </lineage>
</organism>
<evidence type="ECO:0000256" key="1">
    <source>
        <dbReference type="SAM" id="MobiDB-lite"/>
    </source>
</evidence>
<dbReference type="AlphaFoldDB" id="A0A427A201"/>
<reference evidence="2 3" key="1">
    <citation type="journal article" date="2014" name="Agronomy (Basel)">
        <title>A Draft Genome Sequence for Ensete ventricosum, the Drought-Tolerant Tree Against Hunger.</title>
        <authorList>
            <person name="Harrison J."/>
            <person name="Moore K.A."/>
            <person name="Paszkiewicz K."/>
            <person name="Jones T."/>
            <person name="Grant M."/>
            <person name="Ambacheew D."/>
            <person name="Muzemil S."/>
            <person name="Studholme D.J."/>
        </authorList>
    </citation>
    <scope>NUCLEOTIDE SEQUENCE [LARGE SCALE GENOMIC DNA]</scope>
</reference>